<dbReference type="OrthoDB" id="9807137at2"/>
<dbReference type="InterPro" id="IPR029062">
    <property type="entry name" value="Class_I_gatase-like"/>
</dbReference>
<comment type="catalytic activity">
    <reaction evidence="8 10">
        <text>5-[(5-phospho-1-deoxy-D-ribulos-1-ylimino)methylamino]-1-(5-phospho-beta-D-ribosyl)imidazole-4-carboxamide + L-glutamine = D-erythro-1-(imidazol-4-yl)glycerol 3-phosphate + 5-amino-1-(5-phospho-beta-D-ribosyl)imidazole-4-carboxamide + L-glutamate + H(+)</text>
        <dbReference type="Rhea" id="RHEA:24793"/>
        <dbReference type="ChEBI" id="CHEBI:15378"/>
        <dbReference type="ChEBI" id="CHEBI:29985"/>
        <dbReference type="ChEBI" id="CHEBI:58278"/>
        <dbReference type="ChEBI" id="CHEBI:58359"/>
        <dbReference type="ChEBI" id="CHEBI:58475"/>
        <dbReference type="ChEBI" id="CHEBI:58525"/>
        <dbReference type="EC" id="4.3.2.10"/>
    </reaction>
</comment>
<keyword evidence="4 10" id="KW-0378">Hydrolase</keyword>
<feature type="active site" evidence="10">
    <location>
        <position position="242"/>
    </location>
</feature>
<dbReference type="UniPathway" id="UPA00031">
    <property type="reaction ID" value="UER00010"/>
</dbReference>
<dbReference type="PANTHER" id="PTHR42701:SF1">
    <property type="entry name" value="IMIDAZOLE GLYCEROL PHOSPHATE SYNTHASE SUBUNIT HISH"/>
    <property type="match status" value="1"/>
</dbReference>
<keyword evidence="13" id="KW-1185">Reference proteome</keyword>
<dbReference type="GO" id="GO:0000107">
    <property type="term" value="F:imidazoleglycerol-phosphate synthase activity"/>
    <property type="evidence" value="ECO:0007669"/>
    <property type="project" value="UniProtKB-UniRule"/>
</dbReference>
<evidence type="ECO:0000259" key="11">
    <source>
        <dbReference type="Pfam" id="PF00117"/>
    </source>
</evidence>
<accession>A0A139SIH3</accession>
<dbReference type="InterPro" id="IPR017926">
    <property type="entry name" value="GATASE"/>
</dbReference>
<evidence type="ECO:0000256" key="5">
    <source>
        <dbReference type="ARBA" id="ARBA00022962"/>
    </source>
</evidence>
<evidence type="ECO:0000256" key="2">
    <source>
        <dbReference type="ARBA" id="ARBA00011152"/>
    </source>
</evidence>
<feature type="active site" evidence="10">
    <location>
        <position position="244"/>
    </location>
</feature>
<organism evidence="12 13">
    <name type="scientific">Cephaloticoccus capnophilus</name>
    <dbReference type="NCBI Taxonomy" id="1548208"/>
    <lineage>
        <taxon>Bacteria</taxon>
        <taxon>Pseudomonadati</taxon>
        <taxon>Verrucomicrobiota</taxon>
        <taxon>Opitutia</taxon>
        <taxon>Opitutales</taxon>
        <taxon>Opitutaceae</taxon>
        <taxon>Cephaloticoccus</taxon>
    </lineage>
</organism>
<proteinExistence type="inferred from homology"/>
<evidence type="ECO:0000256" key="6">
    <source>
        <dbReference type="ARBA" id="ARBA00023102"/>
    </source>
</evidence>
<dbReference type="Pfam" id="PF00117">
    <property type="entry name" value="GATase"/>
    <property type="match status" value="1"/>
</dbReference>
<comment type="caution">
    <text evidence="12">The sequence shown here is derived from an EMBL/GenBank/DDBJ whole genome shotgun (WGS) entry which is preliminary data.</text>
</comment>
<keyword evidence="3 10" id="KW-0028">Amino-acid biosynthesis</keyword>
<evidence type="ECO:0000256" key="8">
    <source>
        <dbReference type="ARBA" id="ARBA00047838"/>
    </source>
</evidence>
<dbReference type="CDD" id="cd01748">
    <property type="entry name" value="GATase1_IGP_Synthase"/>
    <property type="match status" value="1"/>
</dbReference>
<dbReference type="Gene3D" id="3.40.50.880">
    <property type="match status" value="1"/>
</dbReference>
<keyword evidence="5 10" id="KW-0315">Glutamine amidotransferase</keyword>
<dbReference type="Proteomes" id="UP000071392">
    <property type="component" value="Unassembled WGS sequence"/>
</dbReference>
<dbReference type="EC" id="4.3.2.10" evidence="10"/>
<evidence type="ECO:0000256" key="3">
    <source>
        <dbReference type="ARBA" id="ARBA00022605"/>
    </source>
</evidence>
<sequence>MSEGKKSAPELAVIDYGMGNLRSVAKALEAVGARVRVVTRPEELRAAREATVGVTRNADDAATAGLVLPGVGALADCISALRASGFDQKIREWIAADRPFLGVCLGMQALFESSEEGLAESAFLHGGAIAGEAAASAVGANGEALIEENLLTPGLGVFPGTVRRFRLPPDYKVPHMGWNTVRFTQPNSPLLEGLETEGEAFYFVHSYYCAPSDRSLVLAECDYGGAFTAAIARGNCYATQFHPEKSQARGLQIYRNFLNLCAKP</sequence>
<keyword evidence="10" id="KW-0963">Cytoplasm</keyword>
<feature type="active site" description="Nucleophile" evidence="10">
    <location>
        <position position="104"/>
    </location>
</feature>
<evidence type="ECO:0000256" key="7">
    <source>
        <dbReference type="ARBA" id="ARBA00023239"/>
    </source>
</evidence>
<keyword evidence="6 10" id="KW-0368">Histidine biosynthesis</keyword>
<evidence type="ECO:0000256" key="1">
    <source>
        <dbReference type="ARBA" id="ARBA00005091"/>
    </source>
</evidence>
<comment type="subunit">
    <text evidence="2 10">Heterodimer of HisH and HisF.</text>
</comment>
<feature type="domain" description="Glutamine amidotransferase" evidence="11">
    <location>
        <begin position="13"/>
        <end position="258"/>
    </location>
</feature>
<evidence type="ECO:0000313" key="12">
    <source>
        <dbReference type="EMBL" id="KXU34333.1"/>
    </source>
</evidence>
<gene>
    <name evidence="10" type="primary">hisH</name>
    <name evidence="12" type="ORF">AXK12_07615</name>
</gene>
<dbReference type="EC" id="3.5.1.2" evidence="10"/>
<dbReference type="STRING" id="1548208.AXK12_07615"/>
<evidence type="ECO:0000313" key="13">
    <source>
        <dbReference type="Proteomes" id="UP000071392"/>
    </source>
</evidence>
<evidence type="ECO:0000256" key="9">
    <source>
        <dbReference type="ARBA" id="ARBA00049534"/>
    </source>
</evidence>
<name>A0A139SIH3_9BACT</name>
<dbReference type="RefSeq" id="WP_068713064.1">
    <property type="nucleotide sequence ID" value="NZ_LSZP01000059.1"/>
</dbReference>
<dbReference type="GO" id="GO:0016829">
    <property type="term" value="F:lyase activity"/>
    <property type="evidence" value="ECO:0007669"/>
    <property type="project" value="UniProtKB-KW"/>
</dbReference>
<keyword evidence="7 10" id="KW-0456">Lyase</keyword>
<dbReference type="GO" id="GO:0004359">
    <property type="term" value="F:glutaminase activity"/>
    <property type="evidence" value="ECO:0007669"/>
    <property type="project" value="UniProtKB-EC"/>
</dbReference>
<dbReference type="EMBL" id="LSZP01000059">
    <property type="protein sequence ID" value="KXU34333.1"/>
    <property type="molecule type" value="Genomic_DNA"/>
</dbReference>
<dbReference type="PANTHER" id="PTHR42701">
    <property type="entry name" value="IMIDAZOLE GLYCEROL PHOSPHATE SYNTHASE SUBUNIT HISH"/>
    <property type="match status" value="1"/>
</dbReference>
<evidence type="ECO:0000256" key="4">
    <source>
        <dbReference type="ARBA" id="ARBA00022801"/>
    </source>
</evidence>
<dbReference type="GO" id="GO:0005737">
    <property type="term" value="C:cytoplasm"/>
    <property type="evidence" value="ECO:0007669"/>
    <property type="project" value="UniProtKB-SubCell"/>
</dbReference>
<comment type="subcellular location">
    <subcellularLocation>
        <location evidence="10">Cytoplasm</location>
    </subcellularLocation>
</comment>
<dbReference type="NCBIfam" id="TIGR01855">
    <property type="entry name" value="IMP_synth_hisH"/>
    <property type="match status" value="1"/>
</dbReference>
<comment type="function">
    <text evidence="10">IGPS catalyzes the conversion of PRFAR and glutamine to IGP, AICAR and glutamate. The HisH subunit catalyzes the hydrolysis of glutamine to glutamate and ammonia as part of the synthesis of IGP and AICAR. The resulting ammonia molecule is channeled to the active site of HisF.</text>
</comment>
<dbReference type="SUPFAM" id="SSF52317">
    <property type="entry name" value="Class I glutamine amidotransferase-like"/>
    <property type="match status" value="1"/>
</dbReference>
<protein>
    <recommendedName>
        <fullName evidence="10">Imidazole glycerol phosphate synthase subunit HisH</fullName>
        <ecNumber evidence="10">4.3.2.10</ecNumber>
    </recommendedName>
    <alternativeName>
        <fullName evidence="10">IGP synthase glutaminase subunit</fullName>
        <ecNumber evidence="10">3.5.1.2</ecNumber>
    </alternativeName>
    <alternativeName>
        <fullName evidence="10">IGP synthase subunit HisH</fullName>
    </alternativeName>
    <alternativeName>
        <fullName evidence="10">ImGP synthase subunit HisH</fullName>
        <shortName evidence="10">IGPS subunit HisH</shortName>
    </alternativeName>
</protein>
<dbReference type="HAMAP" id="MF_00278">
    <property type="entry name" value="HisH"/>
    <property type="match status" value="1"/>
</dbReference>
<dbReference type="AlphaFoldDB" id="A0A139SIH3"/>
<dbReference type="PROSITE" id="PS51273">
    <property type="entry name" value="GATASE_TYPE_1"/>
    <property type="match status" value="1"/>
</dbReference>
<comment type="catalytic activity">
    <reaction evidence="9 10">
        <text>L-glutamine + H2O = L-glutamate + NH4(+)</text>
        <dbReference type="Rhea" id="RHEA:15889"/>
        <dbReference type="ChEBI" id="CHEBI:15377"/>
        <dbReference type="ChEBI" id="CHEBI:28938"/>
        <dbReference type="ChEBI" id="CHEBI:29985"/>
        <dbReference type="ChEBI" id="CHEBI:58359"/>
        <dbReference type="EC" id="3.5.1.2"/>
    </reaction>
</comment>
<dbReference type="GO" id="GO:0000105">
    <property type="term" value="P:L-histidine biosynthetic process"/>
    <property type="evidence" value="ECO:0007669"/>
    <property type="project" value="UniProtKB-UniRule"/>
</dbReference>
<evidence type="ECO:0000256" key="10">
    <source>
        <dbReference type="HAMAP-Rule" id="MF_00278"/>
    </source>
</evidence>
<dbReference type="InterPro" id="IPR010139">
    <property type="entry name" value="Imidazole-glycPsynth_HisH"/>
</dbReference>
<comment type="pathway">
    <text evidence="1 10">Amino-acid biosynthesis; L-histidine biosynthesis; L-histidine from 5-phospho-alpha-D-ribose 1-diphosphate: step 5/9.</text>
</comment>
<reference evidence="12 13" key="1">
    <citation type="submission" date="2016-02" db="EMBL/GenBank/DDBJ databases">
        <authorList>
            <person name="Wen L."/>
            <person name="He K."/>
            <person name="Yang H."/>
        </authorList>
    </citation>
    <scope>NUCLEOTIDE SEQUENCE [LARGE SCALE GENOMIC DNA]</scope>
    <source>
        <strain evidence="12 13">CV41</strain>
    </source>
</reference>